<dbReference type="Proteomes" id="UP001177670">
    <property type="component" value="Unassembled WGS sequence"/>
</dbReference>
<gene>
    <name evidence="1" type="ORF">K0M31_018186</name>
</gene>
<proteinExistence type="predicted"/>
<accession>A0AA40KDT2</accession>
<comment type="caution">
    <text evidence="1">The sequence shown here is derived from an EMBL/GenBank/DDBJ whole genome shotgun (WGS) entry which is preliminary data.</text>
</comment>
<evidence type="ECO:0000313" key="1">
    <source>
        <dbReference type="EMBL" id="KAK1116691.1"/>
    </source>
</evidence>
<keyword evidence="2" id="KW-1185">Reference proteome</keyword>
<reference evidence="1" key="1">
    <citation type="submission" date="2021-10" db="EMBL/GenBank/DDBJ databases">
        <title>Melipona bicolor Genome sequencing and assembly.</title>
        <authorList>
            <person name="Araujo N.S."/>
            <person name="Arias M.C."/>
        </authorList>
    </citation>
    <scope>NUCLEOTIDE SEQUENCE</scope>
    <source>
        <strain evidence="1">USP_2M_L1-L4_2017</strain>
        <tissue evidence="1">Whole body</tissue>
    </source>
</reference>
<organism evidence="1 2">
    <name type="scientific">Melipona bicolor</name>
    <dbReference type="NCBI Taxonomy" id="60889"/>
    <lineage>
        <taxon>Eukaryota</taxon>
        <taxon>Metazoa</taxon>
        <taxon>Ecdysozoa</taxon>
        <taxon>Arthropoda</taxon>
        <taxon>Hexapoda</taxon>
        <taxon>Insecta</taxon>
        <taxon>Pterygota</taxon>
        <taxon>Neoptera</taxon>
        <taxon>Endopterygota</taxon>
        <taxon>Hymenoptera</taxon>
        <taxon>Apocrita</taxon>
        <taxon>Aculeata</taxon>
        <taxon>Apoidea</taxon>
        <taxon>Anthophila</taxon>
        <taxon>Apidae</taxon>
        <taxon>Melipona</taxon>
    </lineage>
</organism>
<dbReference type="EMBL" id="JAHYIQ010000065">
    <property type="protein sequence ID" value="KAK1116691.1"/>
    <property type="molecule type" value="Genomic_DNA"/>
</dbReference>
<name>A0AA40KDT2_9HYME</name>
<evidence type="ECO:0000313" key="2">
    <source>
        <dbReference type="Proteomes" id="UP001177670"/>
    </source>
</evidence>
<protein>
    <submittedName>
        <fullName evidence="1">Uncharacterized protein</fullName>
    </submittedName>
</protein>
<dbReference type="AlphaFoldDB" id="A0AA40KDT2"/>
<sequence length="100" mass="11460">MTLFEIQTTKIHRNLIPSGSSLFQEEKMHDLVGNCLFGLDFRPENQSGIIFVVFCCTTFEKEYFDIPPITTKRLQLSKDPGKLALDALNDNQTRYKTTEA</sequence>